<keyword evidence="4" id="KW-1185">Reference proteome</keyword>
<evidence type="ECO:0000313" key="4">
    <source>
        <dbReference type="Proteomes" id="UP000051952"/>
    </source>
</evidence>
<sequence length="68" mass="7636">MLLIFFDLRRPTEPAQAQAAAQQYGEGACGSQIKSYAKCMEVNGNNSQQCNWAWDMFQQCQQDTQGKA</sequence>
<dbReference type="EMBL" id="CYKH01000903">
    <property type="protein sequence ID" value="CUG61487.1"/>
    <property type="molecule type" value="Genomic_DNA"/>
</dbReference>
<dbReference type="Proteomes" id="UP000051952">
    <property type="component" value="Unassembled WGS sequence"/>
</dbReference>
<accession>A0A0S4J2C6</accession>
<dbReference type="Pfam" id="PF06747">
    <property type="entry name" value="CHCH"/>
    <property type="match status" value="1"/>
</dbReference>
<proteinExistence type="predicted"/>
<gene>
    <name evidence="3" type="ORF">BSAL_05490</name>
</gene>
<evidence type="ECO:0000256" key="1">
    <source>
        <dbReference type="ARBA" id="ARBA00023157"/>
    </source>
</evidence>
<name>A0A0S4J2C6_BODSA</name>
<dbReference type="AlphaFoldDB" id="A0A0S4J2C6"/>
<dbReference type="OrthoDB" id="1106148at2759"/>
<evidence type="ECO:0000259" key="2">
    <source>
        <dbReference type="Pfam" id="PF06747"/>
    </source>
</evidence>
<feature type="domain" description="CHCH" evidence="2">
    <location>
        <begin position="29"/>
        <end position="62"/>
    </location>
</feature>
<organism evidence="3 4">
    <name type="scientific">Bodo saltans</name>
    <name type="common">Flagellated protozoan</name>
    <dbReference type="NCBI Taxonomy" id="75058"/>
    <lineage>
        <taxon>Eukaryota</taxon>
        <taxon>Discoba</taxon>
        <taxon>Euglenozoa</taxon>
        <taxon>Kinetoplastea</taxon>
        <taxon>Metakinetoplastina</taxon>
        <taxon>Eubodonida</taxon>
        <taxon>Bodonidae</taxon>
        <taxon>Bodo</taxon>
    </lineage>
</organism>
<evidence type="ECO:0000313" key="3">
    <source>
        <dbReference type="EMBL" id="CUG61487.1"/>
    </source>
</evidence>
<dbReference type="InterPro" id="IPR010625">
    <property type="entry name" value="CHCH"/>
</dbReference>
<dbReference type="VEuPathDB" id="TriTrypDB:BSAL_05490"/>
<reference evidence="4" key="1">
    <citation type="submission" date="2015-09" db="EMBL/GenBank/DDBJ databases">
        <authorList>
            <consortium name="Pathogen Informatics"/>
        </authorList>
    </citation>
    <scope>NUCLEOTIDE SEQUENCE [LARGE SCALE GENOMIC DNA]</scope>
    <source>
        <strain evidence="4">Lake Konstanz</strain>
    </source>
</reference>
<protein>
    <recommendedName>
        <fullName evidence="2">CHCH domain-containing protein</fullName>
    </recommendedName>
</protein>
<keyword evidence="1" id="KW-1015">Disulfide bond</keyword>